<dbReference type="Proteomes" id="UP000826050">
    <property type="component" value="Chromosome"/>
</dbReference>
<evidence type="ECO:0000313" key="2">
    <source>
        <dbReference type="EMBL" id="QXX79837.1"/>
    </source>
</evidence>
<feature type="transmembrane region" description="Helical" evidence="1">
    <location>
        <begin position="231"/>
        <end position="249"/>
    </location>
</feature>
<evidence type="ECO:0000313" key="3">
    <source>
        <dbReference type="Proteomes" id="UP000826050"/>
    </source>
</evidence>
<keyword evidence="3" id="KW-1185">Reference proteome</keyword>
<feature type="transmembrane region" description="Helical" evidence="1">
    <location>
        <begin position="12"/>
        <end position="33"/>
    </location>
</feature>
<accession>A0ABX8SV19</accession>
<name>A0ABX8SV19_9BURK</name>
<keyword evidence="1" id="KW-0812">Transmembrane</keyword>
<dbReference type="EMBL" id="CP049362">
    <property type="protein sequence ID" value="QXX79837.1"/>
    <property type="molecule type" value="Genomic_DNA"/>
</dbReference>
<sequence>MMNTISSLFSYFSAAFSLFIFLSVLAGLLYLFLRGAYFIFFNKLWSFFHRDKFYDAYLDAEREKSLDVERFKIMFGLHRVDDIQTVKDTHRAVKWAHSSAIALRTLGKAGVWVNWKEQRVEKPKAVQRVVLPIFWVLITFLIAIFATLVIRPDAIIKFKESEVWAWQGEKGLRSFLASGDKKWVYDLSDCSLPKQAQTVPFLEDEREWVCAAVKSGDYFSSLHSTVKFQRYFSAPILIFLMWCSVLLLLKSHSLSTALRLHRILHPCRNAQ</sequence>
<reference evidence="2 3" key="1">
    <citation type="submission" date="2020-02" db="EMBL/GenBank/DDBJ databases">
        <title>Partial ammonium oxidation to N2 by heterotrophic bacteria.</title>
        <authorList>
            <person name="Wu M."/>
        </authorList>
    </citation>
    <scope>NUCLEOTIDE SEQUENCE [LARGE SCALE GENOMIC DNA]</scope>
    <source>
        <strain evidence="2 3">HO-1</strain>
    </source>
</reference>
<dbReference type="InterPro" id="IPR046188">
    <property type="entry name" value="DUF6216"/>
</dbReference>
<protein>
    <submittedName>
        <fullName evidence="2">Uncharacterized protein</fullName>
    </submittedName>
</protein>
<feature type="transmembrane region" description="Helical" evidence="1">
    <location>
        <begin position="129"/>
        <end position="150"/>
    </location>
</feature>
<evidence type="ECO:0000256" key="1">
    <source>
        <dbReference type="SAM" id="Phobius"/>
    </source>
</evidence>
<proteinExistence type="predicted"/>
<keyword evidence="1" id="KW-1133">Transmembrane helix</keyword>
<organism evidence="2 3">
    <name type="scientific">Alcaligenes ammonioxydans</name>
    <dbReference type="NCBI Taxonomy" id="2582914"/>
    <lineage>
        <taxon>Bacteria</taxon>
        <taxon>Pseudomonadati</taxon>
        <taxon>Pseudomonadota</taxon>
        <taxon>Betaproteobacteria</taxon>
        <taxon>Burkholderiales</taxon>
        <taxon>Alcaligenaceae</taxon>
        <taxon>Alcaligenes</taxon>
    </lineage>
</organism>
<dbReference type="RefSeq" id="WP_003803212.1">
    <property type="nucleotide sequence ID" value="NZ_CP049362.1"/>
</dbReference>
<gene>
    <name evidence="2" type="ORF">FE795_13000</name>
</gene>
<dbReference type="Pfam" id="PF19723">
    <property type="entry name" value="DUF6216"/>
    <property type="match status" value="1"/>
</dbReference>
<keyword evidence="1" id="KW-0472">Membrane</keyword>